<dbReference type="GO" id="GO:0046872">
    <property type="term" value="F:metal ion binding"/>
    <property type="evidence" value="ECO:0007669"/>
    <property type="project" value="UniProtKB-KW"/>
</dbReference>
<feature type="binding site" evidence="12">
    <location>
        <position position="377"/>
    </location>
    <ligand>
        <name>Fe cation</name>
        <dbReference type="ChEBI" id="CHEBI:24875"/>
    </ligand>
</feature>
<dbReference type="NCBIfam" id="TIGR01015">
    <property type="entry name" value="hmgA"/>
    <property type="match status" value="1"/>
</dbReference>
<keyword evidence="10" id="KW-0585">Phenylalanine catabolism</keyword>
<dbReference type="FunFam" id="2.60.120.10:FF:000053">
    <property type="entry name" value="Homogentisate 1,2-dioxygenase"/>
    <property type="match status" value="1"/>
</dbReference>
<dbReference type="EC" id="1.13.11.5" evidence="4"/>
<dbReference type="InterPro" id="IPR005708">
    <property type="entry name" value="Homogentis_dOase"/>
</dbReference>
<evidence type="ECO:0000259" key="14">
    <source>
        <dbReference type="Pfam" id="PF04209"/>
    </source>
</evidence>
<feature type="binding site" evidence="12">
    <location>
        <position position="386"/>
    </location>
    <ligand>
        <name>homogentisate</name>
        <dbReference type="ChEBI" id="CHEBI:16169"/>
    </ligand>
</feature>
<feature type="domain" description="Homogentisate 1,2-dioxygenase N-terminal" evidence="15">
    <location>
        <begin position="35"/>
        <end position="313"/>
    </location>
</feature>
<evidence type="ECO:0000256" key="9">
    <source>
        <dbReference type="ARBA" id="ARBA00023004"/>
    </source>
</evidence>
<gene>
    <name evidence="16" type="ORF">OHC33_002483</name>
</gene>
<keyword evidence="9 12" id="KW-0408">Iron</keyword>
<keyword evidence="8" id="KW-0560">Oxidoreductase</keyword>
<feature type="active site" description="Proton acceptor" evidence="11">
    <location>
        <position position="326"/>
    </location>
</feature>
<evidence type="ECO:0000313" key="17">
    <source>
        <dbReference type="Proteomes" id="UP001316803"/>
    </source>
</evidence>
<evidence type="ECO:0000256" key="13">
    <source>
        <dbReference type="SAM" id="MobiDB-lite"/>
    </source>
</evidence>
<dbReference type="GO" id="GO:0006559">
    <property type="term" value="P:L-phenylalanine catabolic process"/>
    <property type="evidence" value="ECO:0007669"/>
    <property type="project" value="UniProtKB-KW"/>
</dbReference>
<dbReference type="CDD" id="cd07000">
    <property type="entry name" value="cupin_HGO_N"/>
    <property type="match status" value="1"/>
</dbReference>
<sequence length="504" mass="56183">MTGLTRLKEAIERHRENKDINIKYKTPLTMTEKYEYTHGFAVYNESEAVPGALPIGQNSPQKAPHGLYTEKLSGTAFTAPRNENQQSWLYRILPSSSHQNFQPVPDSSSQSLQSPSPSFGKHFNAIPNQLRWDPFDFDKEVSWIHSLHLIAGAGDPQMKQGVGMYIYAAGASMPEKTAFYSGDGDFLIVPQHGTLDIRTEMGNILVRPMEICVIPRGIRYHVKLHNEEPVRGYILELYQGHFQLPELGPIGSNALANSRDFQIPKASFIEDFENTEWTLYSKFGGNLFQAKQHHTPFDVVGWHGNYYPYKYDLGRFNTMGSISFDHPDPSIFTVLTAPSHGHGHGTAVADFVIFPPRWLVAENTFRPPWYHRNTMSEFMGLICGAYDAKGAGKGGFQPAGASLHNTMSGHGPDMQTYEKASTMELAPAKVGEGSMAFMFESVLMVGVTEWGLKTCAKVQEEYNDHSWGPLKVHWKNPGTRGLSNGEAQKGVGDGKDHSSVHDTK</sequence>
<reference evidence="16 17" key="1">
    <citation type="submission" date="2022-12" db="EMBL/GenBank/DDBJ databases">
        <title>Genomic features and morphological characterization of a novel Knufia sp. strain isolated from spacecraft assembly facility.</title>
        <authorList>
            <person name="Teixeira M."/>
            <person name="Chander A.M."/>
            <person name="Stajich J.E."/>
            <person name="Venkateswaran K."/>
        </authorList>
    </citation>
    <scope>NUCLEOTIDE SEQUENCE [LARGE SCALE GENOMIC DNA]</scope>
    <source>
        <strain evidence="16 17">FJI-L2-BK-P2</strain>
    </source>
</reference>
<accession>A0AAN8IAR2</accession>
<dbReference type="SUPFAM" id="SSF51182">
    <property type="entry name" value="RmlC-like cupins"/>
    <property type="match status" value="1"/>
</dbReference>
<evidence type="ECO:0000313" key="16">
    <source>
        <dbReference type="EMBL" id="KAK5955910.1"/>
    </source>
</evidence>
<evidence type="ECO:0000256" key="2">
    <source>
        <dbReference type="ARBA" id="ARBA00004704"/>
    </source>
</evidence>
<feature type="domain" description="Homogentisate 1,2-dioxygenase C-terminal" evidence="14">
    <location>
        <begin position="315"/>
        <end position="473"/>
    </location>
</feature>
<dbReference type="InterPro" id="IPR046452">
    <property type="entry name" value="HgmA_N"/>
</dbReference>
<dbReference type="Proteomes" id="UP001316803">
    <property type="component" value="Unassembled WGS sequence"/>
</dbReference>
<feature type="compositionally biased region" description="Basic and acidic residues" evidence="13">
    <location>
        <begin position="492"/>
        <end position="504"/>
    </location>
</feature>
<protein>
    <recommendedName>
        <fullName evidence="4">homogentisate 1,2-dioxygenase</fullName>
        <ecNumber evidence="4">1.13.11.5</ecNumber>
    </recommendedName>
</protein>
<dbReference type="Gene3D" id="2.60.120.10">
    <property type="entry name" value="Jelly Rolls"/>
    <property type="match status" value="1"/>
</dbReference>
<evidence type="ECO:0000256" key="5">
    <source>
        <dbReference type="ARBA" id="ARBA00022723"/>
    </source>
</evidence>
<feature type="binding site" evidence="12">
    <location>
        <position position="410"/>
    </location>
    <ligand>
        <name>homogentisate</name>
        <dbReference type="ChEBI" id="CHEBI:16169"/>
    </ligand>
</feature>
<feature type="binding site" evidence="12">
    <location>
        <position position="410"/>
    </location>
    <ligand>
        <name>Fe cation</name>
        <dbReference type="ChEBI" id="CHEBI:24875"/>
    </ligand>
</feature>
<evidence type="ECO:0000256" key="11">
    <source>
        <dbReference type="PIRSR" id="PIRSR605708-1"/>
    </source>
</evidence>
<dbReference type="PANTHER" id="PTHR11056">
    <property type="entry name" value="HOMOGENTISATE 1,2-DIOXYGENASE"/>
    <property type="match status" value="1"/>
</dbReference>
<evidence type="ECO:0000256" key="12">
    <source>
        <dbReference type="PIRSR" id="PIRSR605708-2"/>
    </source>
</evidence>
<dbReference type="Pfam" id="PF04209">
    <property type="entry name" value="HgmA_C"/>
    <property type="match status" value="1"/>
</dbReference>
<dbReference type="GO" id="GO:0004411">
    <property type="term" value="F:homogentisate 1,2-dioxygenase activity"/>
    <property type="evidence" value="ECO:0007669"/>
    <property type="project" value="UniProtKB-EC"/>
</dbReference>
<keyword evidence="5 12" id="KW-0479">Metal-binding</keyword>
<dbReference type="InterPro" id="IPR011051">
    <property type="entry name" value="RmlC_Cupin_sf"/>
</dbReference>
<dbReference type="PANTHER" id="PTHR11056:SF0">
    <property type="entry name" value="HOMOGENTISATE 1,2-DIOXYGENASE"/>
    <property type="match status" value="1"/>
</dbReference>
<keyword evidence="7" id="KW-0223">Dioxygenase</keyword>
<keyword evidence="17" id="KW-1185">Reference proteome</keyword>
<evidence type="ECO:0000256" key="8">
    <source>
        <dbReference type="ARBA" id="ARBA00023002"/>
    </source>
</evidence>
<organism evidence="16 17">
    <name type="scientific">Knufia fluminis</name>
    <dbReference type="NCBI Taxonomy" id="191047"/>
    <lineage>
        <taxon>Eukaryota</taxon>
        <taxon>Fungi</taxon>
        <taxon>Dikarya</taxon>
        <taxon>Ascomycota</taxon>
        <taxon>Pezizomycotina</taxon>
        <taxon>Eurotiomycetes</taxon>
        <taxon>Chaetothyriomycetidae</taxon>
        <taxon>Chaetothyriales</taxon>
        <taxon>Trichomeriaceae</taxon>
        <taxon>Knufia</taxon>
    </lineage>
</organism>
<dbReference type="Pfam" id="PF20510">
    <property type="entry name" value="HgmA_N"/>
    <property type="match status" value="1"/>
</dbReference>
<dbReference type="EMBL" id="JAKLMC020000005">
    <property type="protein sequence ID" value="KAK5955910.1"/>
    <property type="molecule type" value="Genomic_DNA"/>
</dbReference>
<comment type="cofactor">
    <cofactor evidence="1 12">
        <name>Fe cation</name>
        <dbReference type="ChEBI" id="CHEBI:24875"/>
    </cofactor>
</comment>
<feature type="region of interest" description="Disordered" evidence="13">
    <location>
        <begin position="473"/>
        <end position="504"/>
    </location>
</feature>
<dbReference type="InterPro" id="IPR046451">
    <property type="entry name" value="HgmA_C"/>
</dbReference>
<evidence type="ECO:0000256" key="10">
    <source>
        <dbReference type="ARBA" id="ARBA00023232"/>
    </source>
</evidence>
<evidence type="ECO:0000256" key="1">
    <source>
        <dbReference type="ARBA" id="ARBA00001962"/>
    </source>
</evidence>
<feature type="binding site" evidence="12">
    <location>
        <position position="371"/>
    </location>
    <ligand>
        <name>Fe cation</name>
        <dbReference type="ChEBI" id="CHEBI:24875"/>
    </ligand>
</feature>
<comment type="pathway">
    <text evidence="2">Amino-acid degradation; L-phenylalanine degradation; acetoacetate and fumarate from L-phenylalanine: step 4/6.</text>
</comment>
<keyword evidence="6" id="KW-0828">Tyrosine catabolism</keyword>
<dbReference type="InterPro" id="IPR014710">
    <property type="entry name" value="RmlC-like_jellyroll"/>
</dbReference>
<evidence type="ECO:0000256" key="3">
    <source>
        <dbReference type="ARBA" id="ARBA00007757"/>
    </source>
</evidence>
<dbReference type="AlphaFoldDB" id="A0AAN8IAR2"/>
<comment type="similarity">
    <text evidence="3">Belongs to the homogentisate dioxygenase family.</text>
</comment>
<evidence type="ECO:0000256" key="6">
    <source>
        <dbReference type="ARBA" id="ARBA00022878"/>
    </source>
</evidence>
<dbReference type="GO" id="GO:0005737">
    <property type="term" value="C:cytoplasm"/>
    <property type="evidence" value="ECO:0007669"/>
    <property type="project" value="TreeGrafter"/>
</dbReference>
<evidence type="ECO:0000259" key="15">
    <source>
        <dbReference type="Pfam" id="PF20510"/>
    </source>
</evidence>
<evidence type="ECO:0000256" key="7">
    <source>
        <dbReference type="ARBA" id="ARBA00022964"/>
    </source>
</evidence>
<name>A0AAN8IAR2_9EURO</name>
<comment type="caution">
    <text evidence="16">The sequence shown here is derived from an EMBL/GenBank/DDBJ whole genome shotgun (WGS) entry which is preliminary data.</text>
</comment>
<dbReference type="GO" id="GO:0006572">
    <property type="term" value="P:L-tyrosine catabolic process"/>
    <property type="evidence" value="ECO:0007669"/>
    <property type="project" value="UniProtKB-KW"/>
</dbReference>
<proteinExistence type="inferred from homology"/>
<evidence type="ECO:0000256" key="4">
    <source>
        <dbReference type="ARBA" id="ARBA00013127"/>
    </source>
</evidence>